<name>A0AAD6L895_9ROSI</name>
<feature type="signal peptide" evidence="7">
    <location>
        <begin position="1"/>
        <end position="21"/>
    </location>
</feature>
<keyword evidence="5 6" id="KW-0472">Membrane</keyword>
<evidence type="ECO:0000259" key="8">
    <source>
        <dbReference type="PROSITE" id="PS50845"/>
    </source>
</evidence>
<evidence type="ECO:0000313" key="9">
    <source>
        <dbReference type="EMBL" id="KAJ6952116.1"/>
    </source>
</evidence>
<dbReference type="PANTHER" id="PTHR10994">
    <property type="entry name" value="RETICULON"/>
    <property type="match status" value="1"/>
</dbReference>
<evidence type="ECO:0000256" key="2">
    <source>
        <dbReference type="ARBA" id="ARBA00022692"/>
    </source>
</evidence>
<sequence>MCGVFWAMVMLNQIDVAVVAGARLADSVCSCCSTNFLFSFFIAADVLLWKWWHVSFGVIMVATVSWFIFERSGLPFLTICSDVLLILIVLLFVRANIADMINKQLQSLPELVLSEEMVNSAAASFRVKINNVLLMAHDITLGKDFRLFFKVIVD</sequence>
<evidence type="ECO:0000256" key="1">
    <source>
        <dbReference type="ARBA" id="ARBA00004477"/>
    </source>
</evidence>
<gene>
    <name evidence="9" type="ORF">NC653_041313</name>
</gene>
<feature type="chain" id="PRO_5042092429" description="Reticulon-like protein" evidence="7">
    <location>
        <begin position="22"/>
        <end position="154"/>
    </location>
</feature>
<dbReference type="EMBL" id="JAQIZT010000019">
    <property type="protein sequence ID" value="KAJ6952116.1"/>
    <property type="molecule type" value="Genomic_DNA"/>
</dbReference>
<reference evidence="9" key="1">
    <citation type="journal article" date="2023" name="Mol. Ecol. Resour.">
        <title>Chromosome-level genome assembly of a triploid poplar Populus alba 'Berolinensis'.</title>
        <authorList>
            <person name="Chen S."/>
            <person name="Yu Y."/>
            <person name="Wang X."/>
            <person name="Wang S."/>
            <person name="Zhang T."/>
            <person name="Zhou Y."/>
            <person name="He R."/>
            <person name="Meng N."/>
            <person name="Wang Y."/>
            <person name="Liu W."/>
            <person name="Liu Z."/>
            <person name="Liu J."/>
            <person name="Guo Q."/>
            <person name="Huang H."/>
            <person name="Sederoff R.R."/>
            <person name="Wang G."/>
            <person name="Qu G."/>
            <person name="Chen S."/>
        </authorList>
    </citation>
    <scope>NUCLEOTIDE SEQUENCE</scope>
    <source>
        <strain evidence="9">SC-2020</strain>
    </source>
</reference>
<evidence type="ECO:0000256" key="6">
    <source>
        <dbReference type="RuleBase" id="RU363132"/>
    </source>
</evidence>
<comment type="subcellular location">
    <subcellularLocation>
        <location evidence="1 6">Endoplasmic reticulum membrane</location>
        <topology evidence="1 6">Multi-pass membrane protein</topology>
    </subcellularLocation>
</comment>
<keyword evidence="10" id="KW-1185">Reference proteome</keyword>
<organism evidence="9 10">
    <name type="scientific">Populus alba x Populus x berolinensis</name>
    <dbReference type="NCBI Taxonomy" id="444605"/>
    <lineage>
        <taxon>Eukaryota</taxon>
        <taxon>Viridiplantae</taxon>
        <taxon>Streptophyta</taxon>
        <taxon>Embryophyta</taxon>
        <taxon>Tracheophyta</taxon>
        <taxon>Spermatophyta</taxon>
        <taxon>Magnoliopsida</taxon>
        <taxon>eudicotyledons</taxon>
        <taxon>Gunneridae</taxon>
        <taxon>Pentapetalae</taxon>
        <taxon>rosids</taxon>
        <taxon>fabids</taxon>
        <taxon>Malpighiales</taxon>
        <taxon>Salicaceae</taxon>
        <taxon>Saliceae</taxon>
        <taxon>Populus</taxon>
    </lineage>
</organism>
<dbReference type="InterPro" id="IPR045064">
    <property type="entry name" value="Reticulon-like"/>
</dbReference>
<dbReference type="AlphaFoldDB" id="A0AAD6L895"/>
<protein>
    <recommendedName>
        <fullName evidence="6">Reticulon-like protein</fullName>
    </recommendedName>
</protein>
<evidence type="ECO:0000256" key="3">
    <source>
        <dbReference type="ARBA" id="ARBA00022824"/>
    </source>
</evidence>
<keyword evidence="4 6" id="KW-1133">Transmembrane helix</keyword>
<comment type="caution">
    <text evidence="9">The sequence shown here is derived from an EMBL/GenBank/DDBJ whole genome shotgun (WGS) entry which is preliminary data.</text>
</comment>
<dbReference type="Pfam" id="PF02453">
    <property type="entry name" value="Reticulon"/>
    <property type="match status" value="1"/>
</dbReference>
<keyword evidence="2 6" id="KW-0812">Transmembrane</keyword>
<dbReference type="GO" id="GO:0009617">
    <property type="term" value="P:response to bacterium"/>
    <property type="evidence" value="ECO:0007669"/>
    <property type="project" value="InterPro"/>
</dbReference>
<feature type="transmembrane region" description="Helical" evidence="6">
    <location>
        <begin position="51"/>
        <end position="69"/>
    </location>
</feature>
<accession>A0AAD6L895</accession>
<proteinExistence type="predicted"/>
<feature type="domain" description="Reticulon" evidence="8">
    <location>
        <begin position="43"/>
        <end position="154"/>
    </location>
</feature>
<dbReference type="PROSITE" id="PS50845">
    <property type="entry name" value="RETICULON"/>
    <property type="match status" value="1"/>
</dbReference>
<dbReference type="GO" id="GO:0005789">
    <property type="term" value="C:endoplasmic reticulum membrane"/>
    <property type="evidence" value="ECO:0007669"/>
    <property type="project" value="UniProtKB-SubCell"/>
</dbReference>
<dbReference type="PANTHER" id="PTHR10994:SF67">
    <property type="entry name" value="RETICULON-LIKE PROTEIN B16"/>
    <property type="match status" value="1"/>
</dbReference>
<dbReference type="InterPro" id="IPR003388">
    <property type="entry name" value="Reticulon"/>
</dbReference>
<evidence type="ECO:0000256" key="4">
    <source>
        <dbReference type="ARBA" id="ARBA00022989"/>
    </source>
</evidence>
<evidence type="ECO:0000256" key="7">
    <source>
        <dbReference type="SAM" id="SignalP"/>
    </source>
</evidence>
<keyword evidence="7" id="KW-0732">Signal</keyword>
<feature type="transmembrane region" description="Helical" evidence="6">
    <location>
        <begin position="75"/>
        <end position="93"/>
    </location>
</feature>
<evidence type="ECO:0000313" key="10">
    <source>
        <dbReference type="Proteomes" id="UP001164929"/>
    </source>
</evidence>
<evidence type="ECO:0000256" key="5">
    <source>
        <dbReference type="ARBA" id="ARBA00023136"/>
    </source>
</evidence>
<dbReference type="Proteomes" id="UP001164929">
    <property type="component" value="Chromosome 19"/>
</dbReference>
<keyword evidence="3 6" id="KW-0256">Endoplasmic reticulum</keyword>